<evidence type="ECO:0000313" key="14">
    <source>
        <dbReference type="Proteomes" id="UP000317171"/>
    </source>
</evidence>
<dbReference type="FunFam" id="3.90.1170.40:FF:000003">
    <property type="entry name" value="Molybdopterin converting factor subunit 2"/>
    <property type="match status" value="1"/>
</dbReference>
<dbReference type="GO" id="GO:0030366">
    <property type="term" value="F:molybdopterin synthase activity"/>
    <property type="evidence" value="ECO:0007669"/>
    <property type="project" value="UniProtKB-EC"/>
</dbReference>
<comment type="catalytic activity">
    <reaction evidence="12">
        <text>2 [molybdopterin-synthase sulfur-carrier protein]-C-terminal-Gly-aminoethanethioate + cyclic pyranopterin phosphate + H2O = molybdopterin + 2 [molybdopterin-synthase sulfur-carrier protein]-C-terminal Gly-Gly + 2 H(+)</text>
        <dbReference type="Rhea" id="RHEA:26333"/>
        <dbReference type="Rhea" id="RHEA-COMP:12202"/>
        <dbReference type="Rhea" id="RHEA-COMP:19907"/>
        <dbReference type="ChEBI" id="CHEBI:15377"/>
        <dbReference type="ChEBI" id="CHEBI:15378"/>
        <dbReference type="ChEBI" id="CHEBI:58698"/>
        <dbReference type="ChEBI" id="CHEBI:59648"/>
        <dbReference type="ChEBI" id="CHEBI:90778"/>
        <dbReference type="ChEBI" id="CHEBI:232372"/>
        <dbReference type="EC" id="2.8.1.12"/>
    </reaction>
</comment>
<evidence type="ECO:0000256" key="6">
    <source>
        <dbReference type="ARBA" id="ARBA00023150"/>
    </source>
</evidence>
<evidence type="ECO:0000313" key="13">
    <source>
        <dbReference type="EMBL" id="QDT45102.1"/>
    </source>
</evidence>
<keyword evidence="5 13" id="KW-0808">Transferase</keyword>
<evidence type="ECO:0000256" key="10">
    <source>
        <dbReference type="ARBA" id="ARBA00030781"/>
    </source>
</evidence>
<comment type="similarity">
    <text evidence="2">Belongs to the MoaE family.</text>
</comment>
<evidence type="ECO:0000256" key="4">
    <source>
        <dbReference type="ARBA" id="ARBA00013858"/>
    </source>
</evidence>
<dbReference type="CDD" id="cd00756">
    <property type="entry name" value="MoaE"/>
    <property type="match status" value="1"/>
</dbReference>
<evidence type="ECO:0000256" key="11">
    <source>
        <dbReference type="ARBA" id="ARBA00032474"/>
    </source>
</evidence>
<comment type="pathway">
    <text evidence="1">Cofactor biosynthesis; molybdopterin biosynthesis.</text>
</comment>
<name>A0A517RMQ8_9PLAN</name>
<proteinExistence type="inferred from homology"/>
<dbReference type="RefSeq" id="WP_145221159.1">
    <property type="nucleotide sequence ID" value="NZ_CP036269.1"/>
</dbReference>
<evidence type="ECO:0000256" key="9">
    <source>
        <dbReference type="ARBA" id="ARBA00030407"/>
    </source>
</evidence>
<dbReference type="InterPro" id="IPR003448">
    <property type="entry name" value="Mopterin_biosynth_MoaE"/>
</dbReference>
<dbReference type="OrthoDB" id="9803224at2"/>
<dbReference type="Gene3D" id="3.90.1170.40">
    <property type="entry name" value="Molybdopterin biosynthesis MoaE subunit"/>
    <property type="match status" value="1"/>
</dbReference>
<evidence type="ECO:0000256" key="7">
    <source>
        <dbReference type="ARBA" id="ARBA00026066"/>
    </source>
</evidence>
<dbReference type="Proteomes" id="UP000317171">
    <property type="component" value="Chromosome"/>
</dbReference>
<evidence type="ECO:0000256" key="12">
    <source>
        <dbReference type="ARBA" id="ARBA00049878"/>
    </source>
</evidence>
<reference evidence="13 14" key="1">
    <citation type="submission" date="2019-02" db="EMBL/GenBank/DDBJ databases">
        <title>Deep-cultivation of Planctomycetes and their phenomic and genomic characterization uncovers novel biology.</title>
        <authorList>
            <person name="Wiegand S."/>
            <person name="Jogler M."/>
            <person name="Boedeker C."/>
            <person name="Pinto D."/>
            <person name="Vollmers J."/>
            <person name="Rivas-Marin E."/>
            <person name="Kohn T."/>
            <person name="Peeters S.H."/>
            <person name="Heuer A."/>
            <person name="Rast P."/>
            <person name="Oberbeckmann S."/>
            <person name="Bunk B."/>
            <person name="Jeske O."/>
            <person name="Meyerdierks A."/>
            <person name="Storesund J.E."/>
            <person name="Kallscheuer N."/>
            <person name="Luecker S."/>
            <person name="Lage O.M."/>
            <person name="Pohl T."/>
            <person name="Merkel B.J."/>
            <person name="Hornburger P."/>
            <person name="Mueller R.-W."/>
            <person name="Bruemmer F."/>
            <person name="Labrenz M."/>
            <person name="Spormann A.M."/>
            <person name="Op den Camp H."/>
            <person name="Overmann J."/>
            <person name="Amann R."/>
            <person name="Jetten M.S.M."/>
            <person name="Mascher T."/>
            <person name="Medema M.H."/>
            <person name="Devos D.P."/>
            <person name="Kaster A.-K."/>
            <person name="Ovreas L."/>
            <person name="Rohde M."/>
            <person name="Galperin M.Y."/>
            <person name="Jogler C."/>
        </authorList>
    </citation>
    <scope>NUCLEOTIDE SEQUENCE [LARGE SCALE GENOMIC DNA]</scope>
    <source>
        <strain evidence="13 14">Pan241w</strain>
    </source>
</reference>
<comment type="subunit">
    <text evidence="7">Heterotetramer of 2 MoaD subunits and 2 MoaE subunits. Also stable as homodimer. The enzyme changes between these two forms during catalysis.</text>
</comment>
<evidence type="ECO:0000256" key="3">
    <source>
        <dbReference type="ARBA" id="ARBA00011950"/>
    </source>
</evidence>
<keyword evidence="6" id="KW-0501">Molybdenum cofactor biosynthesis</keyword>
<dbReference type="EC" id="2.8.1.12" evidence="3"/>
<dbReference type="PANTHER" id="PTHR23404">
    <property type="entry name" value="MOLYBDOPTERIN SYNTHASE RELATED"/>
    <property type="match status" value="1"/>
</dbReference>
<sequence>MKPDYISITEQPIDYTALTERVRSNQCGAVVLFMGTVREMTAGRQTVALDYEAYPEMAQQTMQQLITEARDQWAIHAVAIEHRVGRLELGEISVAIAVSSPHRKEAFEAGRFLIDRLKEIVPIWKKENWSDGTTEWEHPKIEAK</sequence>
<dbReference type="AlphaFoldDB" id="A0A517RMQ8"/>
<gene>
    <name evidence="13" type="primary">moaE</name>
    <name evidence="13" type="ORF">Pan241w_52200</name>
</gene>
<dbReference type="EMBL" id="CP036269">
    <property type="protein sequence ID" value="QDT45102.1"/>
    <property type="molecule type" value="Genomic_DNA"/>
</dbReference>
<dbReference type="Pfam" id="PF02391">
    <property type="entry name" value="MoaE"/>
    <property type="match status" value="1"/>
</dbReference>
<dbReference type="GO" id="GO:0006777">
    <property type="term" value="P:Mo-molybdopterin cofactor biosynthetic process"/>
    <property type="evidence" value="ECO:0007669"/>
    <property type="project" value="UniProtKB-KW"/>
</dbReference>
<accession>A0A517RMQ8</accession>
<evidence type="ECO:0000256" key="1">
    <source>
        <dbReference type="ARBA" id="ARBA00005046"/>
    </source>
</evidence>
<evidence type="ECO:0000256" key="8">
    <source>
        <dbReference type="ARBA" id="ARBA00029745"/>
    </source>
</evidence>
<organism evidence="13 14">
    <name type="scientific">Gimesia alba</name>
    <dbReference type="NCBI Taxonomy" id="2527973"/>
    <lineage>
        <taxon>Bacteria</taxon>
        <taxon>Pseudomonadati</taxon>
        <taxon>Planctomycetota</taxon>
        <taxon>Planctomycetia</taxon>
        <taxon>Planctomycetales</taxon>
        <taxon>Planctomycetaceae</taxon>
        <taxon>Gimesia</taxon>
    </lineage>
</organism>
<dbReference type="SUPFAM" id="SSF54690">
    <property type="entry name" value="Molybdopterin synthase subunit MoaE"/>
    <property type="match status" value="1"/>
</dbReference>
<evidence type="ECO:0000256" key="2">
    <source>
        <dbReference type="ARBA" id="ARBA00005426"/>
    </source>
</evidence>
<protein>
    <recommendedName>
        <fullName evidence="4">Molybdopterin synthase catalytic subunit</fullName>
        <ecNumber evidence="3">2.8.1.12</ecNumber>
    </recommendedName>
    <alternativeName>
        <fullName evidence="10">MPT synthase subunit 2</fullName>
    </alternativeName>
    <alternativeName>
        <fullName evidence="8">Molybdenum cofactor biosynthesis protein E</fullName>
    </alternativeName>
    <alternativeName>
        <fullName evidence="9">Molybdopterin-converting factor large subunit</fullName>
    </alternativeName>
    <alternativeName>
        <fullName evidence="11">Molybdopterin-converting factor subunit 2</fullName>
    </alternativeName>
</protein>
<keyword evidence="14" id="KW-1185">Reference proteome</keyword>
<dbReference type="InterPro" id="IPR036563">
    <property type="entry name" value="MoaE_sf"/>
</dbReference>
<evidence type="ECO:0000256" key="5">
    <source>
        <dbReference type="ARBA" id="ARBA00022679"/>
    </source>
</evidence>
<dbReference type="KEGG" id="gaz:Pan241w_52200"/>